<evidence type="ECO:0000313" key="5">
    <source>
        <dbReference type="Proteomes" id="UP000199371"/>
    </source>
</evidence>
<sequence length="406" mass="44370">MAAKIIKIIVPVAVIVMAVVAAIGLASMRKPPEKKEEQRPGILVNAQQIASQDLIYRIQSQGTVRPKLETNLSSEVNGRIVEVAENFVEGGFFNKGDLLVRVEQADYLTNVKAAEASLANAQSALEEEKARGRVAEEEWRSFTAGKAPELGLRRPQLAGALATVRSAEAELERANRDLARTEIRAPYSGMVKSRDANLGQFISRGTSVGMIYGTDIAEIRLPLTDNDLAFLQIPDFTQNSNQPEVVLTAAVAGQIMQWPARLVRTEGVLDERSRVIYAVAEVTDPYQRISRKQSPLRFGRFVQAQILGDATEQVVVIPRHLLLAQQQVLVVDKDSQLQFRPVIVERSDEHSAYIRSGFIDGDRLATSAIANPLAGTVVRVASDVNEQVAESAVKPETAVLASQGKE</sequence>
<dbReference type="PANTHER" id="PTHR30469">
    <property type="entry name" value="MULTIDRUG RESISTANCE PROTEIN MDTA"/>
    <property type="match status" value="1"/>
</dbReference>
<gene>
    <name evidence="4" type="ORF">SAMN05660691_01594</name>
</gene>
<keyword evidence="3" id="KW-0812">Transmembrane</keyword>
<dbReference type="EMBL" id="FNXF01000004">
    <property type="protein sequence ID" value="SEH80874.1"/>
    <property type="molecule type" value="Genomic_DNA"/>
</dbReference>
<feature type="transmembrane region" description="Helical" evidence="3">
    <location>
        <begin position="6"/>
        <end position="26"/>
    </location>
</feature>
<protein>
    <submittedName>
        <fullName evidence="4">RND family efflux transporter, MFP subunit</fullName>
    </submittedName>
</protein>
<dbReference type="RefSeq" id="WP_092792054.1">
    <property type="nucleotide sequence ID" value="NZ_FNXF01000004.1"/>
</dbReference>
<keyword evidence="5" id="KW-1185">Reference proteome</keyword>
<dbReference type="PANTHER" id="PTHR30469:SF12">
    <property type="entry name" value="MULTIDRUG RESISTANCE PROTEIN MDTA"/>
    <property type="match status" value="1"/>
</dbReference>
<dbReference type="Proteomes" id="UP000199371">
    <property type="component" value="Unassembled WGS sequence"/>
</dbReference>
<dbReference type="SUPFAM" id="SSF111369">
    <property type="entry name" value="HlyD-like secretion proteins"/>
    <property type="match status" value="1"/>
</dbReference>
<keyword evidence="3" id="KW-0472">Membrane</keyword>
<keyword evidence="3" id="KW-1133">Transmembrane helix</keyword>
<dbReference type="STRING" id="173990.SAMN05660691_01594"/>
<evidence type="ECO:0000256" key="2">
    <source>
        <dbReference type="SAM" id="Coils"/>
    </source>
</evidence>
<proteinExistence type="inferred from homology"/>
<name>A0A1H6L9C9_9GAMM</name>
<dbReference type="OrthoDB" id="5730196at2"/>
<evidence type="ECO:0000256" key="3">
    <source>
        <dbReference type="SAM" id="Phobius"/>
    </source>
</evidence>
<dbReference type="GO" id="GO:1990281">
    <property type="term" value="C:efflux pump complex"/>
    <property type="evidence" value="ECO:0007669"/>
    <property type="project" value="TreeGrafter"/>
</dbReference>
<comment type="similarity">
    <text evidence="1">Belongs to the membrane fusion protein (MFP) (TC 8.A.1) family.</text>
</comment>
<dbReference type="NCBIfam" id="TIGR01730">
    <property type="entry name" value="RND_mfp"/>
    <property type="match status" value="1"/>
</dbReference>
<evidence type="ECO:0000256" key="1">
    <source>
        <dbReference type="ARBA" id="ARBA00009477"/>
    </source>
</evidence>
<dbReference type="Gene3D" id="2.40.50.100">
    <property type="match status" value="1"/>
</dbReference>
<accession>A0A1H6L9C9</accession>
<dbReference type="Gene3D" id="2.40.420.20">
    <property type="match status" value="1"/>
</dbReference>
<dbReference type="GO" id="GO:0015562">
    <property type="term" value="F:efflux transmembrane transporter activity"/>
    <property type="evidence" value="ECO:0007669"/>
    <property type="project" value="TreeGrafter"/>
</dbReference>
<dbReference type="Gene3D" id="2.40.30.170">
    <property type="match status" value="1"/>
</dbReference>
<reference evidence="5" key="1">
    <citation type="submission" date="2016-10" db="EMBL/GenBank/DDBJ databases">
        <authorList>
            <person name="Varghese N."/>
            <person name="Submissions S."/>
        </authorList>
    </citation>
    <scope>NUCLEOTIDE SEQUENCE [LARGE SCALE GENOMIC DNA]</scope>
    <source>
        <strain evidence="5">DSM 17616</strain>
    </source>
</reference>
<dbReference type="AlphaFoldDB" id="A0A1H6L9C9"/>
<feature type="coiled-coil region" evidence="2">
    <location>
        <begin position="111"/>
        <end position="184"/>
    </location>
</feature>
<keyword evidence="2" id="KW-0175">Coiled coil</keyword>
<organism evidence="4 5">
    <name type="scientific">Rheinheimera pacifica</name>
    <dbReference type="NCBI Taxonomy" id="173990"/>
    <lineage>
        <taxon>Bacteria</taxon>
        <taxon>Pseudomonadati</taxon>
        <taxon>Pseudomonadota</taxon>
        <taxon>Gammaproteobacteria</taxon>
        <taxon>Chromatiales</taxon>
        <taxon>Chromatiaceae</taxon>
        <taxon>Rheinheimera</taxon>
    </lineage>
</organism>
<evidence type="ECO:0000313" key="4">
    <source>
        <dbReference type="EMBL" id="SEH80874.1"/>
    </source>
</evidence>
<dbReference type="InterPro" id="IPR006143">
    <property type="entry name" value="RND_pump_MFP"/>
</dbReference>
<dbReference type="Gene3D" id="1.10.287.470">
    <property type="entry name" value="Helix hairpin bin"/>
    <property type="match status" value="1"/>
</dbReference>